<evidence type="ECO:0000256" key="6">
    <source>
        <dbReference type="ARBA" id="ARBA00022927"/>
    </source>
</evidence>
<dbReference type="AlphaFoldDB" id="A0AAW9A992"/>
<keyword evidence="2 12" id="KW-0813">Transport</keyword>
<dbReference type="Proteomes" id="UP001271648">
    <property type="component" value="Unassembled WGS sequence"/>
</dbReference>
<evidence type="ECO:0000256" key="4">
    <source>
        <dbReference type="ARBA" id="ARBA00022692"/>
    </source>
</evidence>
<reference evidence="14 15" key="1">
    <citation type="submission" date="2023-06" db="EMBL/GenBank/DDBJ databases">
        <title>Sporosarcina sp. nov., isolated from Korean traditional fermented seafood 'Jeotgal'.</title>
        <authorList>
            <person name="Yang A.I."/>
            <person name="Shin N.-R."/>
        </authorList>
    </citation>
    <scope>NUCLEOTIDE SEQUENCE [LARGE SCALE GENOMIC DNA]</scope>
    <source>
        <strain evidence="14 15">KCTC43456</strain>
    </source>
</reference>
<organism evidence="14 15">
    <name type="scientific">Sporosarcina thermotolerans</name>
    <dbReference type="NCBI Taxonomy" id="633404"/>
    <lineage>
        <taxon>Bacteria</taxon>
        <taxon>Bacillati</taxon>
        <taxon>Bacillota</taxon>
        <taxon>Bacilli</taxon>
        <taxon>Bacillales</taxon>
        <taxon>Caryophanaceae</taxon>
        <taxon>Sporosarcina</taxon>
    </lineage>
</organism>
<comment type="caution">
    <text evidence="14">The sequence shown here is derived from an EMBL/GenBank/DDBJ whole genome shotgun (WGS) entry which is preliminary data.</text>
</comment>
<keyword evidence="5 12" id="KW-0732">Signal</keyword>
<name>A0AAW9A992_9BACL</name>
<comment type="subcellular location">
    <subcellularLocation>
        <location evidence="1 12">Cell membrane</location>
        <topology evidence="1 12">Multi-pass membrane protein</topology>
    </subcellularLocation>
</comment>
<keyword evidence="9" id="KW-0564">Palmitate</keyword>
<dbReference type="InterPro" id="IPR023060">
    <property type="entry name" value="YidC/YidC1/YidC2_Firmicutes"/>
</dbReference>
<evidence type="ECO:0000256" key="1">
    <source>
        <dbReference type="ARBA" id="ARBA00004651"/>
    </source>
</evidence>
<gene>
    <name evidence="12 14" type="primary">yidC</name>
    <name evidence="14" type="ORF">QTL97_05960</name>
</gene>
<keyword evidence="10 12" id="KW-0143">Chaperone</keyword>
<dbReference type="EMBL" id="JAUBDJ010000003">
    <property type="protein sequence ID" value="MDW0116470.1"/>
    <property type="molecule type" value="Genomic_DNA"/>
</dbReference>
<dbReference type="GO" id="GO:0051205">
    <property type="term" value="P:protein insertion into membrane"/>
    <property type="evidence" value="ECO:0007669"/>
    <property type="project" value="TreeGrafter"/>
</dbReference>
<dbReference type="PANTHER" id="PTHR12428">
    <property type="entry name" value="OXA1"/>
    <property type="match status" value="1"/>
</dbReference>
<evidence type="ECO:0000259" key="13">
    <source>
        <dbReference type="Pfam" id="PF02096"/>
    </source>
</evidence>
<evidence type="ECO:0000256" key="3">
    <source>
        <dbReference type="ARBA" id="ARBA00022475"/>
    </source>
</evidence>
<keyword evidence="6 12" id="KW-0653">Protein transport</keyword>
<dbReference type="Pfam" id="PF02096">
    <property type="entry name" value="60KD_IMP"/>
    <property type="match status" value="1"/>
</dbReference>
<feature type="transmembrane region" description="Helical" evidence="12">
    <location>
        <begin position="125"/>
        <end position="148"/>
    </location>
</feature>
<keyword evidence="4 12" id="KW-0812">Transmembrane</keyword>
<dbReference type="InterPro" id="IPR001708">
    <property type="entry name" value="YidC/ALB3/OXA1/COX18"/>
</dbReference>
<evidence type="ECO:0000313" key="14">
    <source>
        <dbReference type="EMBL" id="MDW0116470.1"/>
    </source>
</evidence>
<feature type="transmembrane region" description="Helical" evidence="12">
    <location>
        <begin position="199"/>
        <end position="225"/>
    </location>
</feature>
<evidence type="ECO:0000256" key="9">
    <source>
        <dbReference type="ARBA" id="ARBA00023139"/>
    </source>
</evidence>
<keyword evidence="3 12" id="KW-1003">Cell membrane</keyword>
<dbReference type="CDD" id="cd20070">
    <property type="entry name" value="5TM_YidC_Alb3"/>
    <property type="match status" value="1"/>
</dbReference>
<dbReference type="GO" id="GO:0032977">
    <property type="term" value="F:membrane insertase activity"/>
    <property type="evidence" value="ECO:0007669"/>
    <property type="project" value="InterPro"/>
</dbReference>
<keyword evidence="7 12" id="KW-1133">Transmembrane helix</keyword>
<feature type="transmembrane region" description="Helical" evidence="12">
    <location>
        <begin position="168"/>
        <end position="187"/>
    </location>
</feature>
<evidence type="ECO:0000256" key="2">
    <source>
        <dbReference type="ARBA" id="ARBA00022448"/>
    </source>
</evidence>
<dbReference type="PROSITE" id="PS51257">
    <property type="entry name" value="PROKAR_LIPOPROTEIN"/>
    <property type="match status" value="1"/>
</dbReference>
<feature type="transmembrane region" description="Helical" evidence="12">
    <location>
        <begin position="55"/>
        <end position="78"/>
    </location>
</feature>
<keyword evidence="8 12" id="KW-0472">Membrane</keyword>
<evidence type="ECO:0000256" key="8">
    <source>
        <dbReference type="ARBA" id="ARBA00023136"/>
    </source>
</evidence>
<dbReference type="PANTHER" id="PTHR12428:SF65">
    <property type="entry name" value="CYTOCHROME C OXIDASE ASSEMBLY PROTEIN COX18, MITOCHONDRIAL"/>
    <property type="match status" value="1"/>
</dbReference>
<sequence>MKKRTALILMLTVLSVFLAGCSEFNQPIYETSEGFWNKYIVWPIVSLIVTFKELLGTYGFGIIAVTIIIRLILLPLMIKQAQSSKRMQAMQPILNGLKEKYKSKDAVTQQKYREEMQRVMAEQKINPAAGCLPVLIQMPIVIGLYHAISRMNATPEIEIGKFLWFELGAPSVTLAIIAGLMQFAVLRTGPAMDNPQMKVMMYIMPFMIMIFGTFLPAALALYWVIGNIISIIQNIFIYKPFKKKEEVAPVKAGGKKK</sequence>
<evidence type="ECO:0000313" key="15">
    <source>
        <dbReference type="Proteomes" id="UP001271648"/>
    </source>
</evidence>
<keyword evidence="11 12" id="KW-0449">Lipoprotein</keyword>
<protein>
    <recommendedName>
        <fullName evidence="12">Membrane protein insertase YidC</fullName>
    </recommendedName>
    <alternativeName>
        <fullName evidence="12">Foldase YidC</fullName>
    </alternativeName>
    <alternativeName>
        <fullName evidence="12">Membrane integrase YidC</fullName>
    </alternativeName>
    <alternativeName>
        <fullName evidence="12">Membrane protein YidC</fullName>
    </alternativeName>
</protein>
<proteinExistence type="inferred from homology"/>
<dbReference type="NCBIfam" id="TIGR03592">
    <property type="entry name" value="yidC_oxa1_cterm"/>
    <property type="match status" value="1"/>
</dbReference>
<dbReference type="GO" id="GO:0015031">
    <property type="term" value="P:protein transport"/>
    <property type="evidence" value="ECO:0007669"/>
    <property type="project" value="UniProtKB-KW"/>
</dbReference>
<dbReference type="HAMAP" id="MF_01811">
    <property type="entry name" value="YidC_type2"/>
    <property type="match status" value="1"/>
</dbReference>
<evidence type="ECO:0000256" key="12">
    <source>
        <dbReference type="HAMAP-Rule" id="MF_01811"/>
    </source>
</evidence>
<comment type="similarity">
    <text evidence="12">Belongs to the OXA1/ALB3/YidC family. Type 2 subfamily.</text>
</comment>
<dbReference type="RefSeq" id="WP_283733420.1">
    <property type="nucleotide sequence ID" value="NZ_CP125968.1"/>
</dbReference>
<comment type="function">
    <text evidence="12">Required for the insertion and/or proper folding and/or complex formation of integral membrane proteins into the membrane. Involved in integration of membrane proteins that insert both dependently and independently of the Sec translocase complex, as well as at least some lipoproteins.</text>
</comment>
<dbReference type="InterPro" id="IPR047196">
    <property type="entry name" value="YidC_ALB_C"/>
</dbReference>
<evidence type="ECO:0000256" key="5">
    <source>
        <dbReference type="ARBA" id="ARBA00022729"/>
    </source>
</evidence>
<accession>A0AAW9A992</accession>
<keyword evidence="15" id="KW-1185">Reference proteome</keyword>
<feature type="domain" description="Membrane insertase YidC/Oxa/ALB C-terminal" evidence="13">
    <location>
        <begin position="58"/>
        <end position="239"/>
    </location>
</feature>
<dbReference type="GO" id="GO:0005886">
    <property type="term" value="C:plasma membrane"/>
    <property type="evidence" value="ECO:0007669"/>
    <property type="project" value="UniProtKB-SubCell"/>
</dbReference>
<evidence type="ECO:0000256" key="11">
    <source>
        <dbReference type="ARBA" id="ARBA00023288"/>
    </source>
</evidence>
<evidence type="ECO:0000256" key="7">
    <source>
        <dbReference type="ARBA" id="ARBA00022989"/>
    </source>
</evidence>
<evidence type="ECO:0000256" key="10">
    <source>
        <dbReference type="ARBA" id="ARBA00023186"/>
    </source>
</evidence>
<dbReference type="InterPro" id="IPR028055">
    <property type="entry name" value="YidC/Oxa/ALB_C"/>
</dbReference>